<dbReference type="SUPFAM" id="SSF51556">
    <property type="entry name" value="Metallo-dependent hydrolases"/>
    <property type="match status" value="1"/>
</dbReference>
<dbReference type="InterPro" id="IPR011059">
    <property type="entry name" value="Metal-dep_hydrolase_composite"/>
</dbReference>
<evidence type="ECO:0000259" key="1">
    <source>
        <dbReference type="Pfam" id="PF01979"/>
    </source>
</evidence>
<reference evidence="2 3" key="1">
    <citation type="submission" date="2017-04" db="EMBL/GenBank/DDBJ databases">
        <title>Comparative genome analysis of Subtercola boreus.</title>
        <authorList>
            <person name="Cho Y.-J."/>
            <person name="Cho A."/>
            <person name="Kim O.-S."/>
            <person name="Lee J.-I."/>
        </authorList>
    </citation>
    <scope>NUCLEOTIDE SEQUENCE [LARGE SCALE GENOMIC DNA]</scope>
    <source>
        <strain evidence="2 3">K300</strain>
    </source>
</reference>
<dbReference type="Proteomes" id="UP000256486">
    <property type="component" value="Unassembled WGS sequence"/>
</dbReference>
<feature type="domain" description="Amidohydrolase-related" evidence="1">
    <location>
        <begin position="43"/>
        <end position="352"/>
    </location>
</feature>
<dbReference type="SUPFAM" id="SSF51338">
    <property type="entry name" value="Composite domain of metallo-dependent hydrolases"/>
    <property type="match status" value="1"/>
</dbReference>
<dbReference type="GO" id="GO:0016810">
    <property type="term" value="F:hydrolase activity, acting on carbon-nitrogen (but not peptide) bonds"/>
    <property type="evidence" value="ECO:0007669"/>
    <property type="project" value="InterPro"/>
</dbReference>
<dbReference type="InterPro" id="IPR032466">
    <property type="entry name" value="Metal_Hydrolase"/>
</dbReference>
<organism evidence="2 3">
    <name type="scientific">Subtercola boreus</name>
    <dbReference type="NCBI Taxonomy" id="120213"/>
    <lineage>
        <taxon>Bacteria</taxon>
        <taxon>Bacillati</taxon>
        <taxon>Actinomycetota</taxon>
        <taxon>Actinomycetes</taxon>
        <taxon>Micrococcales</taxon>
        <taxon>Microbacteriaceae</taxon>
        <taxon>Subtercola</taxon>
    </lineage>
</organism>
<sequence length="361" mass="37173">MLRGARVFEGTGFSEPKDVAFDDGVLVSGVPQDAEVIDAAGGYLIPGLIDCHIHLYGPHNQERLAAAGVTTALDMSSPAPLVNALRGRPGVTDLRSAMMATTSPTSAHAERLKNVPAAQEALVASAADAEAAVALRVQQGADYIKIVVDLPGFDEETVTALVRAAHEHGLQTVAHASRSDAVDLAEAAGVDVFTHVPLDRAVEAAQAARLASAGKVVAPTLVMMKGIVERLAAAGIPGPSYDAARDSVRALHAAGVPILAGTDANETPAVPASPLFGTSLHDELELLVDAGLTPVEALRAATSLPAEHFGLTDRGAISPGLRADLVLLDADPTLDISATRAIRQVWITGRAVSPSPEPSSR</sequence>
<dbReference type="Gene3D" id="2.30.40.10">
    <property type="entry name" value="Urease, subunit C, domain 1"/>
    <property type="match status" value="1"/>
</dbReference>
<dbReference type="Gene3D" id="3.30.110.90">
    <property type="entry name" value="Amidohydrolase"/>
    <property type="match status" value="1"/>
</dbReference>
<dbReference type="InterPro" id="IPR006680">
    <property type="entry name" value="Amidohydro-rel"/>
</dbReference>
<proteinExistence type="predicted"/>
<protein>
    <recommendedName>
        <fullName evidence="1">Amidohydrolase-related domain-containing protein</fullName>
    </recommendedName>
</protein>
<dbReference type="PANTHER" id="PTHR43135">
    <property type="entry name" value="ALPHA-D-RIBOSE 1-METHYLPHOSPHONATE 5-TRIPHOSPHATE DIPHOSPHATASE"/>
    <property type="match status" value="1"/>
</dbReference>
<dbReference type="EMBL" id="NBWZ01000001">
    <property type="protein sequence ID" value="RFA11123.1"/>
    <property type="molecule type" value="Genomic_DNA"/>
</dbReference>
<dbReference type="Gene3D" id="3.40.50.10910">
    <property type="entry name" value="Amidohydrolase"/>
    <property type="match status" value="1"/>
</dbReference>
<dbReference type="Gene3D" id="1.20.58.520">
    <property type="entry name" value="Amidohydrolase"/>
    <property type="match status" value="1"/>
</dbReference>
<dbReference type="InterPro" id="IPR051781">
    <property type="entry name" value="Metallo-dep_Hydrolase"/>
</dbReference>
<comment type="caution">
    <text evidence="2">The sequence shown here is derived from an EMBL/GenBank/DDBJ whole genome shotgun (WGS) entry which is preliminary data.</text>
</comment>
<evidence type="ECO:0000313" key="3">
    <source>
        <dbReference type="Proteomes" id="UP000256486"/>
    </source>
</evidence>
<evidence type="ECO:0000313" key="2">
    <source>
        <dbReference type="EMBL" id="RFA11123.1"/>
    </source>
</evidence>
<accession>A0A3E0VNZ5</accession>
<dbReference type="AlphaFoldDB" id="A0A3E0VNZ5"/>
<dbReference type="Pfam" id="PF01979">
    <property type="entry name" value="Amidohydro_1"/>
    <property type="match status" value="1"/>
</dbReference>
<gene>
    <name evidence="2" type="ORF">B7R54_06185</name>
</gene>
<dbReference type="PANTHER" id="PTHR43135:SF3">
    <property type="entry name" value="ALPHA-D-RIBOSE 1-METHYLPHOSPHONATE 5-TRIPHOSPHATE DIPHOSPHATASE"/>
    <property type="match status" value="1"/>
</dbReference>
<keyword evidence="3" id="KW-1185">Reference proteome</keyword>
<name>A0A3E0VNZ5_9MICO</name>